<evidence type="ECO:0000256" key="1">
    <source>
        <dbReference type="ARBA" id="ARBA00005466"/>
    </source>
</evidence>
<evidence type="ECO:0000256" key="4">
    <source>
        <dbReference type="ARBA" id="ARBA00023002"/>
    </source>
</evidence>
<evidence type="ECO:0000256" key="2">
    <source>
        <dbReference type="ARBA" id="ARBA00022630"/>
    </source>
</evidence>
<dbReference type="PANTHER" id="PTHR42973:SF13">
    <property type="entry name" value="FAD-BINDING PCMH-TYPE DOMAIN-CONTAINING PROTEIN"/>
    <property type="match status" value="1"/>
</dbReference>
<proteinExistence type="inferred from homology"/>
<dbReference type="SUPFAM" id="SSF56176">
    <property type="entry name" value="FAD-binding/transporter-associated domain-like"/>
    <property type="match status" value="1"/>
</dbReference>
<dbReference type="InterPro" id="IPR016166">
    <property type="entry name" value="FAD-bd_PCMH"/>
</dbReference>
<dbReference type="InterPro" id="IPR006094">
    <property type="entry name" value="Oxid_FAD_bind_N"/>
</dbReference>
<keyword evidence="8" id="KW-1185">Reference proteome</keyword>
<feature type="signal peptide" evidence="5">
    <location>
        <begin position="1"/>
        <end position="18"/>
    </location>
</feature>
<dbReference type="InterPro" id="IPR036318">
    <property type="entry name" value="FAD-bd_PCMH-like_sf"/>
</dbReference>
<protein>
    <recommendedName>
        <fullName evidence="6">FAD-binding PCMH-type domain-containing protein</fullName>
    </recommendedName>
</protein>
<dbReference type="InterPro" id="IPR016169">
    <property type="entry name" value="FAD-bd_PCMH_sub2"/>
</dbReference>
<keyword evidence="4" id="KW-0560">Oxidoreductase</keyword>
<dbReference type="GO" id="GO:0016491">
    <property type="term" value="F:oxidoreductase activity"/>
    <property type="evidence" value="ECO:0007669"/>
    <property type="project" value="UniProtKB-KW"/>
</dbReference>
<feature type="domain" description="FAD-binding PCMH-type" evidence="6">
    <location>
        <begin position="59"/>
        <end position="230"/>
    </location>
</feature>
<keyword evidence="2" id="KW-0285">Flavoprotein</keyword>
<dbReference type="Proteomes" id="UP000054481">
    <property type="component" value="Unassembled WGS sequence"/>
</dbReference>
<accession>A0A0F7ZLP6</accession>
<dbReference type="OrthoDB" id="2151789at2759"/>
<evidence type="ECO:0000256" key="5">
    <source>
        <dbReference type="SAM" id="SignalP"/>
    </source>
</evidence>
<evidence type="ECO:0000313" key="8">
    <source>
        <dbReference type="Proteomes" id="UP000054481"/>
    </source>
</evidence>
<evidence type="ECO:0000256" key="3">
    <source>
        <dbReference type="ARBA" id="ARBA00022827"/>
    </source>
</evidence>
<sequence length="505" mass="54899">MQLKGLALPLVLTGKVKGDVTGWNTSCCEGLSAELPLIHHGPSSPDYNQLISARWSGTAILRPACVITPRTPLDISTAIKFLVKGQCKFAVKSGGHNANPGANSIEGGVSIDLGRLNTVSLAHDRSHVSLGSGATWGQAYDTLNNSNIGFPGGVCGEVGVGGPSMGGGQSVFQASKGWIVDNVLNYEIVLASGHVVNANETSYQDLFKALKGGNTNFGIVTRVDVAAFDFEGLWVGANKVSLNGPQASRPEMLDRISYAMVDFVRRNNVERETEVQLLISYLSGNKGQLVDFGLTNTDNMANPPAAQNFLNIPHRLSYVASHTNMAVYAHQNTQLLPRGFREANAGLTIMNDFKTVREIWDACDKIYNSLSHKDQIDWIIQLLPQPKVQQSYAEKRGGNSLGLSDMGKDQIVIWFMPRWKDPSLDIMMAEAQKRFIKDTEAIAKKHGTYSPFVYISYAGPTQNPLCGYGRGSASFLEQVAKKYDPYGVFQRLMRGGFKISQADCG</sequence>
<name>A0A0F7ZLP6_9HYPO</name>
<evidence type="ECO:0000259" key="6">
    <source>
        <dbReference type="PROSITE" id="PS51387"/>
    </source>
</evidence>
<dbReference type="EMBL" id="KQ030579">
    <property type="protein sequence ID" value="KJZ71320.1"/>
    <property type="molecule type" value="Genomic_DNA"/>
</dbReference>
<organism evidence="7 8">
    <name type="scientific">Hirsutella minnesotensis 3608</name>
    <dbReference type="NCBI Taxonomy" id="1043627"/>
    <lineage>
        <taxon>Eukaryota</taxon>
        <taxon>Fungi</taxon>
        <taxon>Dikarya</taxon>
        <taxon>Ascomycota</taxon>
        <taxon>Pezizomycotina</taxon>
        <taxon>Sordariomycetes</taxon>
        <taxon>Hypocreomycetidae</taxon>
        <taxon>Hypocreales</taxon>
        <taxon>Ophiocordycipitaceae</taxon>
        <taxon>Hirsutella</taxon>
    </lineage>
</organism>
<comment type="similarity">
    <text evidence="1">Belongs to the oxygen-dependent FAD-linked oxidoreductase family.</text>
</comment>
<dbReference type="Gene3D" id="3.30.465.10">
    <property type="match status" value="1"/>
</dbReference>
<feature type="chain" id="PRO_5002526060" description="FAD-binding PCMH-type domain-containing protein" evidence="5">
    <location>
        <begin position="19"/>
        <end position="505"/>
    </location>
</feature>
<dbReference type="Pfam" id="PF01565">
    <property type="entry name" value="FAD_binding_4"/>
    <property type="match status" value="1"/>
</dbReference>
<evidence type="ECO:0000313" key="7">
    <source>
        <dbReference type="EMBL" id="KJZ71320.1"/>
    </source>
</evidence>
<dbReference type="GO" id="GO:0071949">
    <property type="term" value="F:FAD binding"/>
    <property type="evidence" value="ECO:0007669"/>
    <property type="project" value="InterPro"/>
</dbReference>
<gene>
    <name evidence="7" type="ORF">HIM_09294</name>
</gene>
<reference evidence="7 8" key="1">
    <citation type="journal article" date="2014" name="Genome Biol. Evol.">
        <title>Comparative genomics and transcriptomics analyses reveal divergent lifestyle features of nematode endoparasitic fungus Hirsutella minnesotensis.</title>
        <authorList>
            <person name="Lai Y."/>
            <person name="Liu K."/>
            <person name="Zhang X."/>
            <person name="Zhang X."/>
            <person name="Li K."/>
            <person name="Wang N."/>
            <person name="Shu C."/>
            <person name="Wu Y."/>
            <person name="Wang C."/>
            <person name="Bushley K.E."/>
            <person name="Xiang M."/>
            <person name="Liu X."/>
        </authorList>
    </citation>
    <scope>NUCLEOTIDE SEQUENCE [LARGE SCALE GENOMIC DNA]</scope>
    <source>
        <strain evidence="7 8">3608</strain>
    </source>
</reference>
<dbReference type="InterPro" id="IPR050416">
    <property type="entry name" value="FAD-linked_Oxidoreductase"/>
</dbReference>
<keyword evidence="3" id="KW-0274">FAD</keyword>
<dbReference type="PROSITE" id="PS51387">
    <property type="entry name" value="FAD_PCMH"/>
    <property type="match status" value="1"/>
</dbReference>
<dbReference type="AlphaFoldDB" id="A0A0F7ZLP6"/>
<keyword evidence="5" id="KW-0732">Signal</keyword>
<dbReference type="PANTHER" id="PTHR42973">
    <property type="entry name" value="BINDING OXIDOREDUCTASE, PUTATIVE (AFU_ORTHOLOGUE AFUA_1G17690)-RELATED"/>
    <property type="match status" value="1"/>
</dbReference>